<feature type="compositionally biased region" description="Polar residues" evidence="9">
    <location>
        <begin position="147"/>
        <end position="158"/>
    </location>
</feature>
<feature type="compositionally biased region" description="Basic and acidic residues" evidence="9">
    <location>
        <begin position="443"/>
        <end position="454"/>
    </location>
</feature>
<dbReference type="InterPro" id="IPR001766">
    <property type="entry name" value="Fork_head_dom"/>
</dbReference>
<feature type="compositionally biased region" description="Low complexity" evidence="9">
    <location>
        <begin position="395"/>
        <end position="406"/>
    </location>
</feature>
<evidence type="ECO:0000256" key="5">
    <source>
        <dbReference type="ARBA" id="ARBA00023242"/>
    </source>
</evidence>
<evidence type="ECO:0000256" key="9">
    <source>
        <dbReference type="SAM" id="MobiDB-lite"/>
    </source>
</evidence>
<sequence>MGPVVLPEVKTERSSFMQGSSKEPETGEHNDLIVGFEDEVKDHSPGLLGLALDLTHLGLGHFPALSPKREPAAGPGEPRDDEELTNLDWLHGGRDVLGSLKLGGQAGLRAVSPPPVPPPPPDSLPSPAPSDDLPPREGDAHAGLPGTPSSHRSTTTAAGHNPNAKPPYSFSCLIFLSIEASPYKRLPVKGIYDWILDHFPYFVGAPSGWKNSVRHNLSLNKCFKKVDKDRHQSLGKGSLWCVDPDYRPNLIQTLKKAPYHPYSHILNTPPASPDSAQSSSLSVCGRLRHNGSALQESDIDAVTAMMLLNSPPEQRPAEYARLQQNGGGSWGLLKPLQIHTTGCTREREGRKRSRARHDSEHSCGSPVVSCDPSEDHNYVVASGVGSSGHAPLVPSPSTCSSCSPSSFQGPYDLSIRGGRTAAHARGKGKQGLPLGSQGEEKEDVAVERSEEGKQGEGGGGGKESALRRQNHQAGKSEKSQEKRKRKFGVSLGSGAAAPKTDKWQRVLGRGGWDTLGKRMFRASEEPPRSSSRKSGAGRVLDDKDEEDEELKAAAGSLLHLAGLHQCLESTATAVVTKAAPAPDRGSRRKK</sequence>
<dbReference type="SUPFAM" id="SSF46785">
    <property type="entry name" value="Winged helix' DNA-binding domain"/>
    <property type="match status" value="1"/>
</dbReference>
<dbReference type="PROSITE" id="PS00658">
    <property type="entry name" value="FORK_HEAD_2"/>
    <property type="match status" value="1"/>
</dbReference>
<keyword evidence="5 8" id="KW-0539">Nucleus</keyword>
<evidence type="ECO:0000256" key="7">
    <source>
        <dbReference type="ARBA" id="ARBA00034870"/>
    </source>
</evidence>
<dbReference type="PRINTS" id="PR00053">
    <property type="entry name" value="FORKHEAD"/>
</dbReference>
<organism evidence="11 12">
    <name type="scientific">Petromyzon marinus</name>
    <name type="common">Sea lamprey</name>
    <dbReference type="NCBI Taxonomy" id="7757"/>
    <lineage>
        <taxon>Eukaryota</taxon>
        <taxon>Metazoa</taxon>
        <taxon>Chordata</taxon>
        <taxon>Craniata</taxon>
        <taxon>Vertebrata</taxon>
        <taxon>Cyclostomata</taxon>
        <taxon>Hyperoartia</taxon>
        <taxon>Petromyzontiformes</taxon>
        <taxon>Petromyzontidae</taxon>
        <taxon>Petromyzon</taxon>
    </lineage>
</organism>
<dbReference type="GO" id="GO:0000987">
    <property type="term" value="F:cis-regulatory region sequence-specific DNA binding"/>
    <property type="evidence" value="ECO:0007669"/>
    <property type="project" value="TreeGrafter"/>
</dbReference>
<dbReference type="InterPro" id="IPR047404">
    <property type="entry name" value="FH_FOXN3"/>
</dbReference>
<feature type="compositionally biased region" description="Low complexity" evidence="9">
    <location>
        <begin position="571"/>
        <end position="582"/>
    </location>
</feature>
<dbReference type="InterPro" id="IPR030456">
    <property type="entry name" value="TF_fork_head_CS_2"/>
</dbReference>
<keyword evidence="4" id="KW-0804">Transcription</keyword>
<evidence type="ECO:0000313" key="12">
    <source>
        <dbReference type="RefSeq" id="XP_032803531.1"/>
    </source>
</evidence>
<evidence type="ECO:0000256" key="1">
    <source>
        <dbReference type="ARBA" id="ARBA00004123"/>
    </source>
</evidence>
<dbReference type="GeneID" id="116939376"/>
<keyword evidence="11" id="KW-1185">Reference proteome</keyword>
<evidence type="ECO:0000313" key="11">
    <source>
        <dbReference type="Proteomes" id="UP001318040"/>
    </source>
</evidence>
<feature type="region of interest" description="Disordered" evidence="9">
    <location>
        <begin position="341"/>
        <end position="371"/>
    </location>
</feature>
<evidence type="ECO:0000256" key="8">
    <source>
        <dbReference type="PROSITE-ProRule" id="PRU00089"/>
    </source>
</evidence>
<dbReference type="InterPro" id="IPR047119">
    <property type="entry name" value="FOXN2/3-like"/>
</dbReference>
<reference evidence="12" key="1">
    <citation type="submission" date="2025-08" db="UniProtKB">
        <authorList>
            <consortium name="RefSeq"/>
        </authorList>
    </citation>
    <scope>IDENTIFICATION</scope>
    <source>
        <tissue evidence="12">Sperm</tissue>
    </source>
</reference>
<feature type="DNA-binding region" description="Fork-head" evidence="8">
    <location>
        <begin position="165"/>
        <end position="252"/>
    </location>
</feature>
<feature type="domain" description="Fork-head" evidence="10">
    <location>
        <begin position="165"/>
        <end position="252"/>
    </location>
</feature>
<proteinExistence type="predicted"/>
<dbReference type="CDD" id="cd20059">
    <property type="entry name" value="FH_FOXN3"/>
    <property type="match status" value="1"/>
</dbReference>
<keyword evidence="2" id="KW-0805">Transcription regulation</keyword>
<feature type="compositionally biased region" description="Basic and acidic residues" evidence="9">
    <location>
        <begin position="22"/>
        <end position="31"/>
    </location>
</feature>
<evidence type="ECO:0000256" key="4">
    <source>
        <dbReference type="ARBA" id="ARBA00023163"/>
    </source>
</evidence>
<dbReference type="RefSeq" id="XP_032803531.1">
    <property type="nucleotide sequence ID" value="XM_032947640.1"/>
</dbReference>
<dbReference type="SMART" id="SM00339">
    <property type="entry name" value="FH"/>
    <property type="match status" value="1"/>
</dbReference>
<feature type="region of interest" description="Disordered" evidence="9">
    <location>
        <begin position="1"/>
        <end position="31"/>
    </location>
</feature>
<gene>
    <name evidence="12" type="primary">FOXN3</name>
</gene>
<dbReference type="PANTHER" id="PTHR13962">
    <property type="entry name" value="FORKHEAD BOX PROTEIN N3-LIKE PROTEIN-RELATED"/>
    <property type="match status" value="1"/>
</dbReference>
<keyword evidence="3 8" id="KW-0238">DNA-binding</keyword>
<dbReference type="InterPro" id="IPR036390">
    <property type="entry name" value="WH_DNA-bd_sf"/>
</dbReference>
<dbReference type="CTD" id="1112"/>
<feature type="region of interest" description="Disordered" evidence="9">
    <location>
        <begin position="571"/>
        <end position="590"/>
    </location>
</feature>
<dbReference type="GO" id="GO:0003700">
    <property type="term" value="F:DNA-binding transcription factor activity"/>
    <property type="evidence" value="ECO:0007669"/>
    <property type="project" value="InterPro"/>
</dbReference>
<protein>
    <recommendedName>
        <fullName evidence="7">Forkhead box protein N3</fullName>
    </recommendedName>
</protein>
<dbReference type="PANTHER" id="PTHR13962:SF22">
    <property type="entry name" value="FORKHEAD BOX PROTEIN N3-LIKE PROTEIN"/>
    <property type="match status" value="1"/>
</dbReference>
<comment type="subcellular location">
    <subcellularLocation>
        <location evidence="1 8">Nucleus</location>
    </subcellularLocation>
</comment>
<evidence type="ECO:0000256" key="2">
    <source>
        <dbReference type="ARBA" id="ARBA00023015"/>
    </source>
</evidence>
<feature type="region of interest" description="Disordered" evidence="9">
    <location>
        <begin position="65"/>
        <end position="84"/>
    </location>
</feature>
<feature type="region of interest" description="Disordered" evidence="9">
    <location>
        <begin position="386"/>
        <end position="406"/>
    </location>
</feature>
<dbReference type="KEGG" id="pmrn:116939376"/>
<feature type="compositionally biased region" description="Pro residues" evidence="9">
    <location>
        <begin position="112"/>
        <end position="128"/>
    </location>
</feature>
<dbReference type="PROSITE" id="PS50039">
    <property type="entry name" value="FORK_HEAD_3"/>
    <property type="match status" value="1"/>
</dbReference>
<evidence type="ECO:0000256" key="6">
    <source>
        <dbReference type="ARBA" id="ARBA00034657"/>
    </source>
</evidence>
<dbReference type="AlphaFoldDB" id="A0AAJ7SQ57"/>
<dbReference type="Proteomes" id="UP001318040">
    <property type="component" value="Chromosome 6"/>
</dbReference>
<accession>A0AAJ7SQ57</accession>
<name>A0AAJ7SQ57_PETMA</name>
<comment type="function">
    <text evidence="6">Acts as a transcriptional repressor. May be involved in DNA damage-inducible cell cycle arrests (checkpoints).</text>
</comment>
<dbReference type="GO" id="GO:0005634">
    <property type="term" value="C:nucleus"/>
    <property type="evidence" value="ECO:0007669"/>
    <property type="project" value="UniProtKB-SubCell"/>
</dbReference>
<evidence type="ECO:0000256" key="3">
    <source>
        <dbReference type="ARBA" id="ARBA00023125"/>
    </source>
</evidence>
<feature type="region of interest" description="Disordered" evidence="9">
    <location>
        <begin position="106"/>
        <end position="162"/>
    </location>
</feature>
<dbReference type="Gene3D" id="1.10.10.10">
    <property type="entry name" value="Winged helix-like DNA-binding domain superfamily/Winged helix DNA-binding domain"/>
    <property type="match status" value="1"/>
</dbReference>
<dbReference type="InterPro" id="IPR036388">
    <property type="entry name" value="WH-like_DNA-bd_sf"/>
</dbReference>
<evidence type="ECO:0000259" key="10">
    <source>
        <dbReference type="PROSITE" id="PS50039"/>
    </source>
</evidence>
<dbReference type="Pfam" id="PF00250">
    <property type="entry name" value="Forkhead"/>
    <property type="match status" value="1"/>
</dbReference>
<feature type="region of interest" description="Disordered" evidence="9">
    <location>
        <begin position="418"/>
        <end position="549"/>
    </location>
</feature>